<evidence type="ECO:0000313" key="2">
    <source>
        <dbReference type="EMBL" id="GLR15354.1"/>
    </source>
</evidence>
<feature type="transmembrane region" description="Helical" evidence="1">
    <location>
        <begin position="72"/>
        <end position="91"/>
    </location>
</feature>
<feature type="transmembrane region" description="Helical" evidence="1">
    <location>
        <begin position="39"/>
        <end position="60"/>
    </location>
</feature>
<keyword evidence="1" id="KW-0472">Membrane</keyword>
<accession>A0ABQ5YL83</accession>
<keyword evidence="3" id="KW-1185">Reference proteome</keyword>
<dbReference type="Proteomes" id="UP001156706">
    <property type="component" value="Unassembled WGS sequence"/>
</dbReference>
<keyword evidence="1" id="KW-0812">Transmembrane</keyword>
<evidence type="ECO:0008006" key="4">
    <source>
        <dbReference type="Google" id="ProtNLM"/>
    </source>
</evidence>
<protein>
    <recommendedName>
        <fullName evidence="4">MAPEG family protein</fullName>
    </recommendedName>
</protein>
<gene>
    <name evidence="2" type="ORF">GCM10007907_41440</name>
</gene>
<proteinExistence type="predicted"/>
<evidence type="ECO:0000256" key="1">
    <source>
        <dbReference type="SAM" id="Phobius"/>
    </source>
</evidence>
<keyword evidence="1" id="KW-1133">Transmembrane helix</keyword>
<evidence type="ECO:0000313" key="3">
    <source>
        <dbReference type="Proteomes" id="UP001156706"/>
    </source>
</evidence>
<sequence>MNRVVECFRRMPWIDRLFIPLALLLGVTRVHDGLVNGVAWSLAAGAGFFLYAAGKLGQYLSGDGARPSGKALIMQVAGGGLWLASMIWRLTNN</sequence>
<dbReference type="EMBL" id="BSOG01000008">
    <property type="protein sequence ID" value="GLR15354.1"/>
    <property type="molecule type" value="Genomic_DNA"/>
</dbReference>
<reference evidence="3" key="1">
    <citation type="journal article" date="2019" name="Int. J. Syst. Evol. Microbiol.">
        <title>The Global Catalogue of Microorganisms (GCM) 10K type strain sequencing project: providing services to taxonomists for standard genome sequencing and annotation.</title>
        <authorList>
            <consortium name="The Broad Institute Genomics Platform"/>
            <consortium name="The Broad Institute Genome Sequencing Center for Infectious Disease"/>
            <person name="Wu L."/>
            <person name="Ma J."/>
        </authorList>
    </citation>
    <scope>NUCLEOTIDE SEQUENCE [LARGE SCALE GENOMIC DNA]</scope>
    <source>
        <strain evidence="3">NBRC 110044</strain>
    </source>
</reference>
<comment type="caution">
    <text evidence="2">The sequence shown here is derived from an EMBL/GenBank/DDBJ whole genome shotgun (WGS) entry which is preliminary data.</text>
</comment>
<organism evidence="2 3">
    <name type="scientific">Chitinimonas prasina</name>
    <dbReference type="NCBI Taxonomy" id="1434937"/>
    <lineage>
        <taxon>Bacteria</taxon>
        <taxon>Pseudomonadati</taxon>
        <taxon>Pseudomonadota</taxon>
        <taxon>Betaproteobacteria</taxon>
        <taxon>Neisseriales</taxon>
        <taxon>Chitinibacteraceae</taxon>
        <taxon>Chitinimonas</taxon>
    </lineage>
</organism>
<name>A0ABQ5YL83_9NEIS</name>